<dbReference type="AlphaFoldDB" id="A0A392ND65"/>
<evidence type="ECO:0000256" key="2">
    <source>
        <dbReference type="RuleBase" id="RU361185"/>
    </source>
</evidence>
<dbReference type="GO" id="GO:0004553">
    <property type="term" value="F:hydrolase activity, hydrolyzing O-glycosyl compounds"/>
    <property type="evidence" value="ECO:0007669"/>
    <property type="project" value="InterPro"/>
</dbReference>
<protein>
    <submittedName>
        <fullName evidence="4">Alpha-glucosidase 2-like</fullName>
    </submittedName>
</protein>
<proteinExistence type="inferred from homology"/>
<feature type="domain" description="Glycoside hydrolase family 31 TIM barrel" evidence="3">
    <location>
        <begin position="1"/>
        <end position="116"/>
    </location>
</feature>
<evidence type="ECO:0000313" key="4">
    <source>
        <dbReference type="EMBL" id="MCH97770.1"/>
    </source>
</evidence>
<sequence length="141" mass="16163">ERFRDPKSLAEGLHSSGFKRIWMLDPGIKQENGYFVYDSGTENDVWVQKEDETPFVGDVWLGPCVFPDYTQSKVRAWWANLVKDFVSNGVDGIWNDMNEPAIFKSVTKTTPESNVHRGDSELGGCQNYSFYHNVIFFCPLL</sequence>
<dbReference type="GO" id="GO:0005975">
    <property type="term" value="P:carbohydrate metabolic process"/>
    <property type="evidence" value="ECO:0007669"/>
    <property type="project" value="InterPro"/>
</dbReference>
<comment type="similarity">
    <text evidence="1 2">Belongs to the glycosyl hydrolase 31 family.</text>
</comment>
<dbReference type="Proteomes" id="UP000265520">
    <property type="component" value="Unassembled WGS sequence"/>
</dbReference>
<dbReference type="PANTHER" id="PTHR22762">
    <property type="entry name" value="ALPHA-GLUCOSIDASE"/>
    <property type="match status" value="1"/>
</dbReference>
<dbReference type="Pfam" id="PF01055">
    <property type="entry name" value="Glyco_hydro_31_2nd"/>
    <property type="match status" value="1"/>
</dbReference>
<dbReference type="PANTHER" id="PTHR22762:SF120">
    <property type="entry name" value="HETEROGLYCAN GLUCOSIDASE 1"/>
    <property type="match status" value="1"/>
</dbReference>
<evidence type="ECO:0000259" key="3">
    <source>
        <dbReference type="Pfam" id="PF01055"/>
    </source>
</evidence>
<dbReference type="EMBL" id="LXQA010035880">
    <property type="protein sequence ID" value="MCH97770.1"/>
    <property type="molecule type" value="Genomic_DNA"/>
</dbReference>
<evidence type="ECO:0000313" key="5">
    <source>
        <dbReference type="Proteomes" id="UP000265520"/>
    </source>
</evidence>
<dbReference type="InterPro" id="IPR000322">
    <property type="entry name" value="Glyco_hydro_31_TIM"/>
</dbReference>
<dbReference type="Gene3D" id="3.20.20.80">
    <property type="entry name" value="Glycosidases"/>
    <property type="match status" value="1"/>
</dbReference>
<dbReference type="PROSITE" id="PS00129">
    <property type="entry name" value="GLYCOSYL_HYDROL_F31_1"/>
    <property type="match status" value="1"/>
</dbReference>
<organism evidence="4 5">
    <name type="scientific">Trifolium medium</name>
    <dbReference type="NCBI Taxonomy" id="97028"/>
    <lineage>
        <taxon>Eukaryota</taxon>
        <taxon>Viridiplantae</taxon>
        <taxon>Streptophyta</taxon>
        <taxon>Embryophyta</taxon>
        <taxon>Tracheophyta</taxon>
        <taxon>Spermatophyta</taxon>
        <taxon>Magnoliopsida</taxon>
        <taxon>eudicotyledons</taxon>
        <taxon>Gunneridae</taxon>
        <taxon>Pentapetalae</taxon>
        <taxon>rosids</taxon>
        <taxon>fabids</taxon>
        <taxon>Fabales</taxon>
        <taxon>Fabaceae</taxon>
        <taxon>Papilionoideae</taxon>
        <taxon>50 kb inversion clade</taxon>
        <taxon>NPAAA clade</taxon>
        <taxon>Hologalegina</taxon>
        <taxon>IRL clade</taxon>
        <taxon>Trifolieae</taxon>
        <taxon>Trifolium</taxon>
    </lineage>
</organism>
<keyword evidence="2" id="KW-0326">Glycosidase</keyword>
<feature type="non-terminal residue" evidence="4">
    <location>
        <position position="1"/>
    </location>
</feature>
<reference evidence="4 5" key="1">
    <citation type="journal article" date="2018" name="Front. Plant Sci.">
        <title>Red Clover (Trifolium pratense) and Zigzag Clover (T. medium) - A Picture of Genomic Similarities and Differences.</title>
        <authorList>
            <person name="Dluhosova J."/>
            <person name="Istvanek J."/>
            <person name="Nedelnik J."/>
            <person name="Repkova J."/>
        </authorList>
    </citation>
    <scope>NUCLEOTIDE SEQUENCE [LARGE SCALE GENOMIC DNA]</scope>
    <source>
        <strain evidence="5">cv. 10/8</strain>
        <tissue evidence="4">Leaf</tissue>
    </source>
</reference>
<keyword evidence="2" id="KW-0378">Hydrolase</keyword>
<comment type="caution">
    <text evidence="4">The sequence shown here is derived from an EMBL/GenBank/DDBJ whole genome shotgun (WGS) entry which is preliminary data.</text>
</comment>
<accession>A0A392ND65</accession>
<evidence type="ECO:0000256" key="1">
    <source>
        <dbReference type="ARBA" id="ARBA00007806"/>
    </source>
</evidence>
<keyword evidence="5" id="KW-1185">Reference proteome</keyword>
<name>A0A392ND65_9FABA</name>
<dbReference type="InterPro" id="IPR030458">
    <property type="entry name" value="Glyco_hydro_31_AS"/>
</dbReference>
<dbReference type="SUPFAM" id="SSF51445">
    <property type="entry name" value="(Trans)glycosidases"/>
    <property type="match status" value="1"/>
</dbReference>
<dbReference type="InterPro" id="IPR017853">
    <property type="entry name" value="GH"/>
</dbReference>